<organism evidence="4 5">
    <name type="scientific">Capsulimonas corticalis</name>
    <dbReference type="NCBI Taxonomy" id="2219043"/>
    <lineage>
        <taxon>Bacteria</taxon>
        <taxon>Bacillati</taxon>
        <taxon>Armatimonadota</taxon>
        <taxon>Armatimonadia</taxon>
        <taxon>Capsulimonadales</taxon>
        <taxon>Capsulimonadaceae</taxon>
        <taxon>Capsulimonas</taxon>
    </lineage>
</organism>
<evidence type="ECO:0000313" key="5">
    <source>
        <dbReference type="Proteomes" id="UP000287394"/>
    </source>
</evidence>
<dbReference type="InterPro" id="IPR001173">
    <property type="entry name" value="Glyco_trans_2-like"/>
</dbReference>
<dbReference type="AlphaFoldDB" id="A0A9N7L3J7"/>
<keyword evidence="5" id="KW-1185">Reference proteome</keyword>
<sequence length="317" mass="35946">MCDVTISIVSYNTSGPLRDCLQTLQDRRDEGEVTMEVVVADNSSTDDSVAMVRREFPWVRVVETGGNIGYGRANNAGQENARGRYAFILNSDTEVLPGALQTMRDFMDANPKVGGVGAQLILVDGSTQASCARDPSLKAVWWEQTYLDKLFPKNTVTGNYLMTDWDYGTRREVEQVCGACLFVRREAYTQIGGFDPAFFMYFEDTDFCIRLRRAGWPIWFIPEARIRHLLGASSGNWRSRARMIVSYNRSRYYYFTRYEGRLRGLAIKAMCILGATMRSVAWHAIALVKPSARDQARLFRKVWIDTVRMKPVGDAGE</sequence>
<dbReference type="PANTHER" id="PTHR43179:SF7">
    <property type="entry name" value="RHAMNOSYLTRANSFERASE WBBL"/>
    <property type="match status" value="1"/>
</dbReference>
<dbReference type="SUPFAM" id="SSF53448">
    <property type="entry name" value="Nucleotide-diphospho-sugar transferases"/>
    <property type="match status" value="1"/>
</dbReference>
<dbReference type="InterPro" id="IPR027791">
    <property type="entry name" value="Galactosyl_T_C"/>
</dbReference>
<dbReference type="InterPro" id="IPR029044">
    <property type="entry name" value="Nucleotide-diphossugar_trans"/>
</dbReference>
<dbReference type="Gene3D" id="3.90.550.10">
    <property type="entry name" value="Spore Coat Polysaccharide Biosynthesis Protein SpsA, Chain A"/>
    <property type="match status" value="1"/>
</dbReference>
<evidence type="ECO:0000259" key="3">
    <source>
        <dbReference type="Pfam" id="PF02709"/>
    </source>
</evidence>
<dbReference type="Pfam" id="PF00535">
    <property type="entry name" value="Glycos_transf_2"/>
    <property type="match status" value="1"/>
</dbReference>
<feature type="domain" description="Galactosyltransferase C-terminal" evidence="3">
    <location>
        <begin position="167"/>
        <end position="223"/>
    </location>
</feature>
<feature type="domain" description="Glycosyltransferase 2-like" evidence="2">
    <location>
        <begin position="6"/>
        <end position="115"/>
    </location>
</feature>
<proteinExistence type="predicted"/>
<dbReference type="Proteomes" id="UP000287394">
    <property type="component" value="Chromosome"/>
</dbReference>
<reference evidence="4 5" key="1">
    <citation type="journal article" date="2019" name="Int. J. Syst. Evol. Microbiol.">
        <title>Capsulimonas corticalis gen. nov., sp. nov., an aerobic capsulated bacterium, of a novel bacterial order, Capsulimonadales ord. nov., of the class Armatimonadia of the phylum Armatimonadetes.</title>
        <authorList>
            <person name="Li J."/>
            <person name="Kudo C."/>
            <person name="Tonouchi A."/>
        </authorList>
    </citation>
    <scope>NUCLEOTIDE SEQUENCE [LARGE SCALE GENOMIC DNA]</scope>
    <source>
        <strain evidence="4 5">AX-7</strain>
    </source>
</reference>
<evidence type="ECO:0000256" key="1">
    <source>
        <dbReference type="ARBA" id="ARBA00022679"/>
    </source>
</evidence>
<evidence type="ECO:0000313" key="4">
    <source>
        <dbReference type="EMBL" id="BDI30173.1"/>
    </source>
</evidence>
<dbReference type="Pfam" id="PF02709">
    <property type="entry name" value="Glyco_transf_7C"/>
    <property type="match status" value="1"/>
</dbReference>
<name>A0A9N7L3J7_9BACT</name>
<dbReference type="CDD" id="cd04186">
    <property type="entry name" value="GT_2_like_c"/>
    <property type="match status" value="1"/>
</dbReference>
<gene>
    <name evidence="4" type="ORF">CCAX7_22240</name>
</gene>
<dbReference type="EMBL" id="AP025739">
    <property type="protein sequence ID" value="BDI30173.1"/>
    <property type="molecule type" value="Genomic_DNA"/>
</dbReference>
<dbReference type="GO" id="GO:0016740">
    <property type="term" value="F:transferase activity"/>
    <property type="evidence" value="ECO:0007669"/>
    <property type="project" value="UniProtKB-KW"/>
</dbReference>
<dbReference type="PANTHER" id="PTHR43179">
    <property type="entry name" value="RHAMNOSYLTRANSFERASE WBBL"/>
    <property type="match status" value="1"/>
</dbReference>
<evidence type="ECO:0000259" key="2">
    <source>
        <dbReference type="Pfam" id="PF00535"/>
    </source>
</evidence>
<protein>
    <submittedName>
        <fullName evidence="4">Glycosyl transferase</fullName>
    </submittedName>
</protein>
<keyword evidence="1 4" id="KW-0808">Transferase</keyword>
<dbReference type="KEGG" id="ccot:CCAX7_22240"/>
<accession>A0A9N7L3J7</accession>